<name>A0ABY6AUU5_9BURK</name>
<proteinExistence type="predicted"/>
<evidence type="ECO:0000313" key="2">
    <source>
        <dbReference type="Proteomes" id="UP001064933"/>
    </source>
</evidence>
<reference evidence="1" key="1">
    <citation type="submission" date="2022-10" db="EMBL/GenBank/DDBJ databases">
        <title>Characterization and whole genome sequencing of a new Roseateles species, isolated from fresh water.</title>
        <authorList>
            <person name="Guliayeva D.Y."/>
            <person name="Akhremchuk A.E."/>
            <person name="Sikolenko M.A."/>
            <person name="Valentovich L.N."/>
            <person name="Sidarenka A.V."/>
        </authorList>
    </citation>
    <scope>NUCLEOTIDE SEQUENCE</scope>
    <source>
        <strain evidence="1">BIM B-1768</strain>
    </source>
</reference>
<organism evidence="1 2">
    <name type="scientific">Roseateles amylovorans</name>
    <dbReference type="NCBI Taxonomy" id="2978473"/>
    <lineage>
        <taxon>Bacteria</taxon>
        <taxon>Pseudomonadati</taxon>
        <taxon>Pseudomonadota</taxon>
        <taxon>Betaproteobacteria</taxon>
        <taxon>Burkholderiales</taxon>
        <taxon>Sphaerotilaceae</taxon>
        <taxon>Roseateles</taxon>
    </lineage>
</organism>
<dbReference type="EMBL" id="CP104562">
    <property type="protein sequence ID" value="UXH76782.1"/>
    <property type="molecule type" value="Genomic_DNA"/>
</dbReference>
<accession>A0ABY6AUU5</accession>
<sequence>MTTNDSILELGRRLMASRDADDSAHWIQALGRTQAGDVAAIVAVLDEDATDDLPIADKTAAFERLLELDAATPTLLRRFAQHLWLHGPADDDRVDALRAQADAMDAGH</sequence>
<keyword evidence="2" id="KW-1185">Reference proteome</keyword>
<gene>
    <name evidence="1" type="ORF">N4261_17305</name>
</gene>
<evidence type="ECO:0000313" key="1">
    <source>
        <dbReference type="EMBL" id="UXH76782.1"/>
    </source>
</evidence>
<dbReference type="RefSeq" id="WP_261756520.1">
    <property type="nucleotide sequence ID" value="NZ_CP104562.2"/>
</dbReference>
<protein>
    <submittedName>
        <fullName evidence="1">Uncharacterized protein</fullName>
    </submittedName>
</protein>
<dbReference type="Proteomes" id="UP001064933">
    <property type="component" value="Chromosome"/>
</dbReference>